<dbReference type="SUPFAM" id="SSF53613">
    <property type="entry name" value="Ribokinase-like"/>
    <property type="match status" value="1"/>
</dbReference>
<dbReference type="Gene3D" id="3.40.1190.20">
    <property type="match status" value="1"/>
</dbReference>
<sequence>MITEGSNMDEMDITPVVLTIAGSDSGGGAGIEADIKTFGSLYVHGTCAITSVTSQNTTGVKSAYELPPSVVSDQIDAVCTDMDVRWAKSGMLSSADIVRQVARSVKEYGLHIIVDPVMAAEAGGKLLNEDAVSVLKEELLPVSYATTPNIGEAQALSGIDINSREDAKDAARAIAALGVKNVVITGGHSDAVDLVYESESDLFAEVPGRFIEGGTHGSGCTYSSALTAYLARGYSIVDAAIAAKEFVEYGILLSRNVGKGVSPVNQMGYMQMMATKDEVLTNTEEAVKMLEDSPNFSRLVAEVGCNIAMALPHARKVSDVAAVNGRIVRLQGRPKVVGCVGFGASSHVARIVLATMEFDPEVRASVNIKYSQNVLAICEDMGLTMSSFSRAEEPEHTHTMDWGVTYAIDSYGRVPAIISDAGGMGKEPMVRVLGRDAIEVASIAIEIADRLAVMED</sequence>
<dbReference type="Gene3D" id="3.40.225.10">
    <property type="entry name" value="Class II aldolase/adducin N-terminal domain"/>
    <property type="match status" value="1"/>
</dbReference>
<feature type="domain" description="Thiamine-phosphate synthase ThiN" evidence="6">
    <location>
        <begin position="284"/>
        <end position="445"/>
    </location>
</feature>
<evidence type="ECO:0000256" key="3">
    <source>
        <dbReference type="ARBA" id="ARBA00022777"/>
    </source>
</evidence>
<dbReference type="GO" id="GO:0008972">
    <property type="term" value="F:phosphomethylpyrimidine kinase activity"/>
    <property type="evidence" value="ECO:0007669"/>
    <property type="project" value="UniProtKB-EC"/>
</dbReference>
<dbReference type="GO" id="GO:0005524">
    <property type="term" value="F:ATP binding"/>
    <property type="evidence" value="ECO:0007669"/>
    <property type="project" value="UniProtKB-KW"/>
</dbReference>
<dbReference type="GO" id="GO:0005829">
    <property type="term" value="C:cytosol"/>
    <property type="evidence" value="ECO:0007669"/>
    <property type="project" value="TreeGrafter"/>
</dbReference>
<dbReference type="EC" id="2.5.1.3" evidence="7"/>
<dbReference type="InterPro" id="IPR019293">
    <property type="entry name" value="ThiN"/>
</dbReference>
<dbReference type="GO" id="GO:0004789">
    <property type="term" value="F:thiamine-phosphate diphosphorylase activity"/>
    <property type="evidence" value="ECO:0007669"/>
    <property type="project" value="UniProtKB-EC"/>
</dbReference>
<keyword evidence="4" id="KW-0067">ATP-binding</keyword>
<dbReference type="PANTHER" id="PTHR20858:SF17">
    <property type="entry name" value="HYDROXYMETHYLPYRIMIDINE_PHOSPHOMETHYLPYRIMIDINE KINASE THI20-RELATED"/>
    <property type="match status" value="1"/>
</dbReference>
<dbReference type="InterPro" id="IPR029056">
    <property type="entry name" value="Ribokinase-like"/>
</dbReference>
<dbReference type="EMBL" id="CP009518">
    <property type="protein sequence ID" value="AKB84412.1"/>
    <property type="molecule type" value="Genomic_DNA"/>
</dbReference>
<accession>A0A0E3SQT8</accession>
<dbReference type="CDD" id="cd01169">
    <property type="entry name" value="HMPP_kinase"/>
    <property type="match status" value="1"/>
</dbReference>
<keyword evidence="8" id="KW-1185">Reference proteome</keyword>
<dbReference type="KEGG" id="mmet:MCMEM_0359"/>
<dbReference type="Pfam" id="PF10120">
    <property type="entry name" value="ThiN"/>
    <property type="match status" value="1"/>
</dbReference>
<feature type="domain" description="Pyridoxamine kinase/Phosphomethylpyrimidine kinase" evidence="5">
    <location>
        <begin position="24"/>
        <end position="265"/>
    </location>
</feature>
<dbReference type="OrthoDB" id="43786at2157"/>
<dbReference type="GO" id="GO:0009228">
    <property type="term" value="P:thiamine biosynthetic process"/>
    <property type="evidence" value="ECO:0007669"/>
    <property type="project" value="InterPro"/>
</dbReference>
<dbReference type="NCBIfam" id="TIGR00097">
    <property type="entry name" value="HMP-P_kinase"/>
    <property type="match status" value="1"/>
</dbReference>
<dbReference type="STRING" id="1434104.MCMEM_0359"/>
<keyword evidence="1 7" id="KW-0808">Transferase</keyword>
<reference evidence="7 8" key="1">
    <citation type="submission" date="2014-07" db="EMBL/GenBank/DDBJ databases">
        <title>Methanogenic archaea and the global carbon cycle.</title>
        <authorList>
            <person name="Henriksen J.R."/>
            <person name="Luke J."/>
            <person name="Reinhart S."/>
            <person name="Benedict M.N."/>
            <person name="Youngblut N.D."/>
            <person name="Metcalf M.E."/>
            <person name="Whitaker R.J."/>
            <person name="Metcalf W.W."/>
        </authorList>
    </citation>
    <scope>NUCLEOTIDE SEQUENCE [LARGE SCALE GENOMIC DNA]</scope>
    <source>
        <strain evidence="7 8">MM1</strain>
    </source>
</reference>
<dbReference type="Proteomes" id="UP000033048">
    <property type="component" value="Chromosome"/>
</dbReference>
<evidence type="ECO:0000259" key="6">
    <source>
        <dbReference type="Pfam" id="PF10120"/>
    </source>
</evidence>
<dbReference type="InterPro" id="IPR013749">
    <property type="entry name" value="PM/HMP-P_kinase-1"/>
</dbReference>
<evidence type="ECO:0000256" key="4">
    <source>
        <dbReference type="ARBA" id="ARBA00022840"/>
    </source>
</evidence>
<organism evidence="7 8">
    <name type="scientific">Methanococcoides methylutens MM1</name>
    <dbReference type="NCBI Taxonomy" id="1434104"/>
    <lineage>
        <taxon>Archaea</taxon>
        <taxon>Methanobacteriati</taxon>
        <taxon>Methanobacteriota</taxon>
        <taxon>Stenosarchaea group</taxon>
        <taxon>Methanomicrobia</taxon>
        <taxon>Methanosarcinales</taxon>
        <taxon>Methanosarcinaceae</taxon>
        <taxon>Methanococcoides</taxon>
    </lineage>
</organism>
<dbReference type="FunFam" id="3.40.1190.20:FF:000003">
    <property type="entry name" value="Phosphomethylpyrimidine kinase ThiD"/>
    <property type="match status" value="1"/>
</dbReference>
<dbReference type="PATRIC" id="fig|1434104.5.peg.381"/>
<dbReference type="SUPFAM" id="SSF53639">
    <property type="entry name" value="AraD/HMP-PK domain-like"/>
    <property type="match status" value="1"/>
</dbReference>
<evidence type="ECO:0000313" key="8">
    <source>
        <dbReference type="Proteomes" id="UP000033048"/>
    </source>
</evidence>
<gene>
    <name evidence="7" type="ORF">MCMEM_0359</name>
</gene>
<evidence type="ECO:0000256" key="2">
    <source>
        <dbReference type="ARBA" id="ARBA00022741"/>
    </source>
</evidence>
<proteinExistence type="predicted"/>
<dbReference type="RefSeq" id="WP_082087232.1">
    <property type="nucleotide sequence ID" value="NZ_CP009518.1"/>
</dbReference>
<dbReference type="InterPro" id="IPR004399">
    <property type="entry name" value="HMP/HMP-P_kinase_dom"/>
</dbReference>
<dbReference type="GO" id="GO:0008902">
    <property type="term" value="F:hydroxymethylpyrimidine kinase activity"/>
    <property type="evidence" value="ECO:0007669"/>
    <property type="project" value="TreeGrafter"/>
</dbReference>
<protein>
    <submittedName>
        <fullName evidence="7">Phosphomethylpyrimidine kinase</fullName>
        <ecNumber evidence="7">2.5.1.3</ecNumber>
        <ecNumber evidence="7">2.7.4.7</ecNumber>
    </submittedName>
</protein>
<dbReference type="EC" id="2.7.4.7" evidence="7"/>
<dbReference type="PANTHER" id="PTHR20858">
    <property type="entry name" value="PHOSPHOMETHYLPYRIMIDINE KINASE"/>
    <property type="match status" value="1"/>
</dbReference>
<dbReference type="InterPro" id="IPR036409">
    <property type="entry name" value="Aldolase_II/adducin_N_sf"/>
</dbReference>
<dbReference type="GeneID" id="24892839"/>
<dbReference type="HOGENOM" id="CLU_035788_0_0_2"/>
<evidence type="ECO:0000259" key="5">
    <source>
        <dbReference type="Pfam" id="PF08543"/>
    </source>
</evidence>
<evidence type="ECO:0000313" key="7">
    <source>
        <dbReference type="EMBL" id="AKB84412.1"/>
    </source>
</evidence>
<keyword evidence="2" id="KW-0547">Nucleotide-binding</keyword>
<evidence type="ECO:0000256" key="1">
    <source>
        <dbReference type="ARBA" id="ARBA00022679"/>
    </source>
</evidence>
<keyword evidence="3 7" id="KW-0418">Kinase</keyword>
<dbReference type="AlphaFoldDB" id="A0A0E3SQT8"/>
<name>A0A0E3SQT8_METMT</name>
<dbReference type="Pfam" id="PF08543">
    <property type="entry name" value="Phos_pyr_kin"/>
    <property type="match status" value="1"/>
</dbReference>